<dbReference type="InterPro" id="IPR038883">
    <property type="entry name" value="AN11006-like"/>
</dbReference>
<reference evidence="1 2" key="1">
    <citation type="submission" date="2019-10" db="EMBL/GenBank/DDBJ databases">
        <authorList>
            <person name="Palmer J.M."/>
        </authorList>
    </citation>
    <scope>NUCLEOTIDE SEQUENCE [LARGE SCALE GENOMIC DNA]</scope>
    <source>
        <strain evidence="1 2">TWF696</strain>
    </source>
</reference>
<organism evidence="1 2">
    <name type="scientific">Orbilia brochopaga</name>
    <dbReference type="NCBI Taxonomy" id="3140254"/>
    <lineage>
        <taxon>Eukaryota</taxon>
        <taxon>Fungi</taxon>
        <taxon>Dikarya</taxon>
        <taxon>Ascomycota</taxon>
        <taxon>Pezizomycotina</taxon>
        <taxon>Orbiliomycetes</taxon>
        <taxon>Orbiliales</taxon>
        <taxon>Orbiliaceae</taxon>
        <taxon>Orbilia</taxon>
    </lineage>
</organism>
<dbReference type="AlphaFoldDB" id="A0AAV9U234"/>
<evidence type="ECO:0000313" key="1">
    <source>
        <dbReference type="EMBL" id="KAK6332786.1"/>
    </source>
</evidence>
<evidence type="ECO:0000313" key="2">
    <source>
        <dbReference type="Proteomes" id="UP001375240"/>
    </source>
</evidence>
<name>A0AAV9U234_9PEZI</name>
<accession>A0AAV9U234</accession>
<protein>
    <submittedName>
        <fullName evidence="1">Uncharacterized protein</fullName>
    </submittedName>
</protein>
<sequence>MAATLIGLPAEIRLLILEDLLVSTYISEDSNKPEVWPYADKDAIAAEEHRPLHPQILRTCRKLHTEGIALLYSKNSFCIHTPHANCDDDQFDGLGQAQTFLRGIGQFNASLVRRMTVGEGSAMLESELLQGCFELASGLMELTLIALGPRCSAPYSFMLQYYLNIQAAVKGSATLLTQASSVVPHGFIPEGFSIIQLKFHRGGVTRQAGELEVELAAAIVHFRGKVHEQEREWQKLGWNLPMMVETTSGAVTFI</sequence>
<comment type="caution">
    <text evidence="1">The sequence shown here is derived from an EMBL/GenBank/DDBJ whole genome shotgun (WGS) entry which is preliminary data.</text>
</comment>
<keyword evidence="2" id="KW-1185">Reference proteome</keyword>
<dbReference type="EMBL" id="JAVHNQ010000014">
    <property type="protein sequence ID" value="KAK6332786.1"/>
    <property type="molecule type" value="Genomic_DNA"/>
</dbReference>
<dbReference type="PANTHER" id="PTHR42085">
    <property type="entry name" value="F-BOX DOMAIN-CONTAINING PROTEIN"/>
    <property type="match status" value="1"/>
</dbReference>
<dbReference type="Proteomes" id="UP001375240">
    <property type="component" value="Unassembled WGS sequence"/>
</dbReference>
<dbReference type="PANTHER" id="PTHR42085:SF2">
    <property type="entry name" value="F-BOX DOMAIN-CONTAINING PROTEIN"/>
    <property type="match status" value="1"/>
</dbReference>
<proteinExistence type="predicted"/>
<gene>
    <name evidence="1" type="ORF">TWF696_002809</name>
</gene>